<organism evidence="5 8">
    <name type="scientific">Lachnotalea glycerini</name>
    <dbReference type="NCBI Taxonomy" id="1763509"/>
    <lineage>
        <taxon>Bacteria</taxon>
        <taxon>Bacillati</taxon>
        <taxon>Bacillota</taxon>
        <taxon>Clostridia</taxon>
        <taxon>Lachnospirales</taxon>
        <taxon>Lachnospiraceae</taxon>
        <taxon>Lachnotalea</taxon>
    </lineage>
</organism>
<dbReference type="EMBL" id="NOKA02000005">
    <property type="protein sequence ID" value="RDY32182.1"/>
    <property type="molecule type" value="Genomic_DNA"/>
</dbReference>
<dbReference type="OrthoDB" id="9813413at2"/>
<dbReference type="InterPro" id="IPR018062">
    <property type="entry name" value="HTH_AraC-typ_CS"/>
</dbReference>
<name>A0A255HYM6_9FIRM</name>
<dbReference type="Pfam" id="PF12833">
    <property type="entry name" value="HTH_18"/>
    <property type="match status" value="1"/>
</dbReference>
<comment type="caution">
    <text evidence="5">The sequence shown here is derived from an EMBL/GenBank/DDBJ whole genome shotgun (WGS) entry which is preliminary data.</text>
</comment>
<dbReference type="PANTHER" id="PTHR43280:SF14">
    <property type="entry name" value="MELIBIOSE OPERON REGULATORY PROTEIN"/>
    <property type="match status" value="1"/>
</dbReference>
<dbReference type="Pfam" id="PF02311">
    <property type="entry name" value="AraC_binding"/>
    <property type="match status" value="1"/>
</dbReference>
<evidence type="ECO:0000256" key="3">
    <source>
        <dbReference type="ARBA" id="ARBA00023163"/>
    </source>
</evidence>
<dbReference type="AlphaFoldDB" id="A0A255HYM6"/>
<dbReference type="PROSITE" id="PS00041">
    <property type="entry name" value="HTH_ARAC_FAMILY_1"/>
    <property type="match status" value="1"/>
</dbReference>
<dbReference type="CDD" id="cd06986">
    <property type="entry name" value="cupin_MmsR-like_N"/>
    <property type="match status" value="1"/>
</dbReference>
<proteinExistence type="predicted"/>
<evidence type="ECO:0000313" key="8">
    <source>
        <dbReference type="Proteomes" id="UP000247523"/>
    </source>
</evidence>
<protein>
    <submittedName>
        <fullName evidence="6">AraC family transcriptional regulator</fullName>
    </submittedName>
    <submittedName>
        <fullName evidence="5">AraC-like protein</fullName>
    </submittedName>
</protein>
<accession>A0A255HYM6</accession>
<dbReference type="SMART" id="SM00342">
    <property type="entry name" value="HTH_ARAC"/>
    <property type="match status" value="1"/>
</dbReference>
<sequence length="306" mass="35957">MERYVGYTQSARFTCLEDLELDNQFSLTSAISLDYCGCERCEKSYKFGPYKRENYVIHIIYEGKGSYTVGDQVFQLEKGQAFIIYPEIETLYRADIIEPWCYAWVGFHGYRSEEFIKKMGFSKEKPIIHLKHVEQEKACIINMLKAKRLTSIDELRRISELFELFALMMENNENYAGKENHDYPSATYVKYAMDYMRLNIKEKIKIDELADTIGISRSHLTGSFKKELNMSPQEYLIHLRLENATYLLKNTTKPIRIVASESGYEDSFFFSKIFKQKYNISPKAYRAMQVEVIQTDKKGKFEAKHL</sequence>
<reference evidence="5 8" key="2">
    <citation type="submission" date="2018-05" db="EMBL/GenBank/DDBJ databases">
        <title>Genomic Encyclopedia of Type Strains, Phase IV (KMG-IV): sequencing the most valuable type-strain genomes for metagenomic binning, comparative biology and taxonomic classification.</title>
        <authorList>
            <person name="Goeker M."/>
        </authorList>
    </citation>
    <scope>NUCLEOTIDE SEQUENCE [LARGE SCALE GENOMIC DNA]</scope>
    <source>
        <strain evidence="5 8">DSM 28816</strain>
    </source>
</reference>
<evidence type="ECO:0000259" key="4">
    <source>
        <dbReference type="PROSITE" id="PS01124"/>
    </source>
</evidence>
<dbReference type="SUPFAM" id="SSF46689">
    <property type="entry name" value="Homeodomain-like"/>
    <property type="match status" value="2"/>
</dbReference>
<dbReference type="GO" id="GO:0003700">
    <property type="term" value="F:DNA-binding transcription factor activity"/>
    <property type="evidence" value="ECO:0007669"/>
    <property type="project" value="InterPro"/>
</dbReference>
<reference evidence="6" key="3">
    <citation type="submission" date="2018-07" db="EMBL/GenBank/DDBJ databases">
        <authorList>
            <person name="Quirk P.G."/>
            <person name="Krulwich T.A."/>
        </authorList>
    </citation>
    <scope>NUCLEOTIDE SEQUENCE</scope>
    <source>
        <strain evidence="6">CCRI-19302</strain>
    </source>
</reference>
<keyword evidence="7" id="KW-1185">Reference proteome</keyword>
<feature type="domain" description="HTH araC/xylS-type" evidence="4">
    <location>
        <begin position="190"/>
        <end position="288"/>
    </location>
</feature>
<dbReference type="Gene3D" id="2.60.120.280">
    <property type="entry name" value="Regulatory protein AraC"/>
    <property type="match status" value="1"/>
</dbReference>
<dbReference type="PANTHER" id="PTHR43280">
    <property type="entry name" value="ARAC-FAMILY TRANSCRIPTIONAL REGULATOR"/>
    <property type="match status" value="1"/>
</dbReference>
<evidence type="ECO:0000256" key="2">
    <source>
        <dbReference type="ARBA" id="ARBA00023125"/>
    </source>
</evidence>
<dbReference type="SUPFAM" id="SSF51215">
    <property type="entry name" value="Regulatory protein AraC"/>
    <property type="match status" value="1"/>
</dbReference>
<keyword evidence="3" id="KW-0804">Transcription</keyword>
<dbReference type="Proteomes" id="UP000216411">
    <property type="component" value="Unassembled WGS sequence"/>
</dbReference>
<dbReference type="InterPro" id="IPR003313">
    <property type="entry name" value="AraC-bd"/>
</dbReference>
<keyword evidence="2" id="KW-0238">DNA-binding</keyword>
<reference evidence="6 7" key="1">
    <citation type="journal article" date="2017" name="Genome Announc.">
        <title>Draft Genome Sequence of a Sporulating and Motile Strain of Lachnotalea glycerini Isolated from Water in Quebec City, Canada.</title>
        <authorList>
            <person name="Maheux A.F."/>
            <person name="Boudreau D.K."/>
            <person name="Berube E."/>
            <person name="Boissinot M."/>
            <person name="Raymond F."/>
            <person name="Brodeur S."/>
            <person name="Corbeil J."/>
            <person name="Isabel S."/>
            <person name="Omar R.F."/>
            <person name="Bergeron M.G."/>
        </authorList>
    </citation>
    <scope>NUCLEOTIDE SEQUENCE [LARGE SCALE GENOMIC DNA]</scope>
    <source>
        <strain evidence="6 7">CCRI-19302</strain>
    </source>
</reference>
<dbReference type="EMBL" id="QICS01000012">
    <property type="protein sequence ID" value="PXV86680.1"/>
    <property type="molecule type" value="Genomic_DNA"/>
</dbReference>
<gene>
    <name evidence="5" type="ORF">C8E03_11259</name>
    <name evidence="6" type="ORF">CG710_005735</name>
</gene>
<dbReference type="Gene3D" id="1.10.10.60">
    <property type="entry name" value="Homeodomain-like"/>
    <property type="match status" value="2"/>
</dbReference>
<dbReference type="InterPro" id="IPR018060">
    <property type="entry name" value="HTH_AraC"/>
</dbReference>
<dbReference type="RefSeq" id="WP_094380414.1">
    <property type="nucleotide sequence ID" value="NZ_NOKA02000005.1"/>
</dbReference>
<dbReference type="InterPro" id="IPR037923">
    <property type="entry name" value="HTH-like"/>
</dbReference>
<evidence type="ECO:0000313" key="5">
    <source>
        <dbReference type="EMBL" id="PXV86680.1"/>
    </source>
</evidence>
<evidence type="ECO:0000256" key="1">
    <source>
        <dbReference type="ARBA" id="ARBA00023015"/>
    </source>
</evidence>
<dbReference type="GO" id="GO:0043565">
    <property type="term" value="F:sequence-specific DNA binding"/>
    <property type="evidence" value="ECO:0007669"/>
    <property type="project" value="InterPro"/>
</dbReference>
<evidence type="ECO:0000313" key="6">
    <source>
        <dbReference type="EMBL" id="RDY32182.1"/>
    </source>
</evidence>
<keyword evidence="1" id="KW-0805">Transcription regulation</keyword>
<dbReference type="PROSITE" id="PS01124">
    <property type="entry name" value="HTH_ARAC_FAMILY_2"/>
    <property type="match status" value="1"/>
</dbReference>
<dbReference type="Proteomes" id="UP000247523">
    <property type="component" value="Unassembled WGS sequence"/>
</dbReference>
<dbReference type="InterPro" id="IPR009057">
    <property type="entry name" value="Homeodomain-like_sf"/>
</dbReference>
<evidence type="ECO:0000313" key="7">
    <source>
        <dbReference type="Proteomes" id="UP000216411"/>
    </source>
</evidence>